<sequence length="366" mass="42967">MKKNLFLFIPLLILLFSIAVDRILTLNAFEPYYSKSFSHLNFISKEDLYKDLKAELQKPSSERSKILVFFGNSRALLLPYSELRKKYPDWMLYNFSVPGGSPDYFLYWVERFVSDGVRPDFVLLDQSLEIYNRTPLLALDEVIVYGVSVDFVLRHLSTYSREEISVFLSKRLFHTFRDRPKLWRVLERLKNDSAEADMYRNGVHKVLDMLEREKGSTPRELTPLKQAEETIVTMSDSDFSSYLRPYTFYPDMLSVQTESVRLLQKANIPYATIWVRVARPYFELYKSRIVDTSEGPKTPYQVWKPIIDDWNLKTGTALWNMNEDPEYNCDEFADPGHMSPNCFPAFGDYIFRKLKETEVKGKNQGK</sequence>
<protein>
    <submittedName>
        <fullName evidence="1">DUF1574 domain-containing protein</fullName>
    </submittedName>
</protein>
<dbReference type="InterPro" id="IPR011468">
    <property type="entry name" value="DUF1574"/>
</dbReference>
<reference evidence="1 2" key="1">
    <citation type="submission" date="2024-09" db="EMBL/GenBank/DDBJ databases">
        <title>Taxonomic and Genotyping Characterization of Leptospira Strains isolated from Multiple Sources in Colombia highlights the importance of intermediate species.</title>
        <authorList>
            <person name="Torres Higuera L."/>
            <person name="Rojas Tapias D."/>
            <person name="Jimenez Velasquez S."/>
            <person name="Renjifo Ibanez C."/>
        </authorList>
    </citation>
    <scope>NUCLEOTIDE SEQUENCE [LARGE SCALE GENOMIC DNA]</scope>
    <source>
        <strain evidence="1 2">Lep080</strain>
    </source>
</reference>
<dbReference type="Pfam" id="PF07611">
    <property type="entry name" value="DUF1574"/>
    <property type="match status" value="1"/>
</dbReference>
<name>A0ABV5BKK5_9LEPT</name>
<comment type="caution">
    <text evidence="1">The sequence shown here is derived from an EMBL/GenBank/DDBJ whole genome shotgun (WGS) entry which is preliminary data.</text>
</comment>
<evidence type="ECO:0000313" key="2">
    <source>
        <dbReference type="Proteomes" id="UP001580391"/>
    </source>
</evidence>
<dbReference type="EMBL" id="JBHILJ010000002">
    <property type="protein sequence ID" value="MFB5735847.1"/>
    <property type="molecule type" value="Genomic_DNA"/>
</dbReference>
<organism evidence="1 2">
    <name type="scientific">Leptospira wolffii</name>
    <dbReference type="NCBI Taxonomy" id="409998"/>
    <lineage>
        <taxon>Bacteria</taxon>
        <taxon>Pseudomonadati</taxon>
        <taxon>Spirochaetota</taxon>
        <taxon>Spirochaetia</taxon>
        <taxon>Leptospirales</taxon>
        <taxon>Leptospiraceae</taxon>
        <taxon>Leptospira</taxon>
    </lineage>
</organism>
<accession>A0ABV5BKK5</accession>
<evidence type="ECO:0000313" key="1">
    <source>
        <dbReference type="EMBL" id="MFB5735847.1"/>
    </source>
</evidence>
<dbReference type="Proteomes" id="UP001580391">
    <property type="component" value="Unassembled WGS sequence"/>
</dbReference>
<keyword evidence="2" id="KW-1185">Reference proteome</keyword>
<proteinExistence type="predicted"/>
<dbReference type="RefSeq" id="WP_375516726.1">
    <property type="nucleotide sequence ID" value="NZ_JBHILI010000002.1"/>
</dbReference>
<gene>
    <name evidence="1" type="ORF">ACE5IX_04970</name>
</gene>